<name>A0A1H3JUZ3_9RHOB</name>
<dbReference type="OrthoDB" id="7659063at2"/>
<sequence length="88" mass="9237">MKKTVLGLSLAAMALSGCMTVDGGASDGVLAKVPEEVLAIADPKQNLGAVRVNPVDGCFEYRHIGPVETTFLPLRSKEGRPICTQKPA</sequence>
<dbReference type="RefSeq" id="WP_089891495.1">
    <property type="nucleotide sequence ID" value="NZ_CALJFH010000006.1"/>
</dbReference>
<dbReference type="Proteomes" id="UP000199026">
    <property type="component" value="Unassembled WGS sequence"/>
</dbReference>
<dbReference type="PROSITE" id="PS51257">
    <property type="entry name" value="PROKAR_LIPOPROTEIN"/>
    <property type="match status" value="1"/>
</dbReference>
<protein>
    <recommendedName>
        <fullName evidence="3">Lipoprotein</fullName>
    </recommendedName>
</protein>
<reference evidence="1 2" key="1">
    <citation type="submission" date="2016-10" db="EMBL/GenBank/DDBJ databases">
        <authorList>
            <person name="de Groot N.N."/>
        </authorList>
    </citation>
    <scope>NUCLEOTIDE SEQUENCE [LARGE SCALE GENOMIC DNA]</scope>
    <source>
        <strain evidence="1 2">DSM 24677</strain>
    </source>
</reference>
<gene>
    <name evidence="1" type="ORF">SAMN05444486_102156</name>
</gene>
<dbReference type="EMBL" id="FNPR01000002">
    <property type="protein sequence ID" value="SDY43148.1"/>
    <property type="molecule type" value="Genomic_DNA"/>
</dbReference>
<proteinExistence type="predicted"/>
<evidence type="ECO:0000313" key="1">
    <source>
        <dbReference type="EMBL" id="SDY43148.1"/>
    </source>
</evidence>
<dbReference type="GeneID" id="78124234"/>
<accession>A0A1H3JUZ3</accession>
<keyword evidence="2" id="KW-1185">Reference proteome</keyword>
<evidence type="ECO:0008006" key="3">
    <source>
        <dbReference type="Google" id="ProtNLM"/>
    </source>
</evidence>
<dbReference type="AlphaFoldDB" id="A0A1H3JUZ3"/>
<evidence type="ECO:0000313" key="2">
    <source>
        <dbReference type="Proteomes" id="UP000199026"/>
    </source>
</evidence>
<organism evidence="1 2">
    <name type="scientific">Lentibacter algarum</name>
    <dbReference type="NCBI Taxonomy" id="576131"/>
    <lineage>
        <taxon>Bacteria</taxon>
        <taxon>Pseudomonadati</taxon>
        <taxon>Pseudomonadota</taxon>
        <taxon>Alphaproteobacteria</taxon>
        <taxon>Rhodobacterales</taxon>
        <taxon>Roseobacteraceae</taxon>
        <taxon>Lentibacter</taxon>
    </lineage>
</organism>
<dbReference type="STRING" id="576131.SAMN05444486_102156"/>